<dbReference type="InterPro" id="IPR013103">
    <property type="entry name" value="RVT_2"/>
</dbReference>
<evidence type="ECO:0000313" key="3">
    <source>
        <dbReference type="EMBL" id="GEZ64429.1"/>
    </source>
</evidence>
<feature type="non-terminal residue" evidence="3">
    <location>
        <position position="1"/>
    </location>
</feature>
<feature type="compositionally biased region" description="Low complexity" evidence="1">
    <location>
        <begin position="407"/>
        <end position="422"/>
    </location>
</feature>
<dbReference type="AlphaFoldDB" id="A0A699IHZ3"/>
<protein>
    <submittedName>
        <fullName evidence="3">Copia protein</fullName>
    </submittedName>
</protein>
<accession>A0A699IHZ3</accession>
<feature type="region of interest" description="Disordered" evidence="1">
    <location>
        <begin position="252"/>
        <end position="277"/>
    </location>
</feature>
<comment type="caution">
    <text evidence="3">The sequence shown here is derived from an EMBL/GenBank/DDBJ whole genome shotgun (WGS) entry which is preliminary data.</text>
</comment>
<feature type="region of interest" description="Disordered" evidence="1">
    <location>
        <begin position="402"/>
        <end position="427"/>
    </location>
</feature>
<reference evidence="3" key="1">
    <citation type="journal article" date="2019" name="Sci. Rep.">
        <title>Draft genome of Tanacetum cinerariifolium, the natural source of mosquito coil.</title>
        <authorList>
            <person name="Yamashiro T."/>
            <person name="Shiraishi A."/>
            <person name="Satake H."/>
            <person name="Nakayama K."/>
        </authorList>
    </citation>
    <scope>NUCLEOTIDE SEQUENCE</scope>
</reference>
<proteinExistence type="predicted"/>
<name>A0A699IHZ3_TANCI</name>
<evidence type="ECO:0000256" key="1">
    <source>
        <dbReference type="SAM" id="MobiDB-lite"/>
    </source>
</evidence>
<feature type="compositionally biased region" description="Basic and acidic residues" evidence="1">
    <location>
        <begin position="252"/>
        <end position="269"/>
    </location>
</feature>
<dbReference type="Pfam" id="PF07727">
    <property type="entry name" value="RVT_2"/>
    <property type="match status" value="1"/>
</dbReference>
<sequence>NKKDESSLVIRNKARLVAVGYSQQEGIDYDKTFAPVARIEAIRLFLAYAAHKDFTVFERDVKTTFLNGILKEEVYVGQPPGFFSKQYPDHVKDLSDARQKLMVLDTVAGMFNAAKSSKDYYSLWEVIINGDYPTPTIVVDGVVQPVTIMSADQKLARRNKLKARGTLLMALSDKHQLKFNSHKDAKTLMEAIEKRFGRNTETKKMAILTMRARRFLQKTSKNLGDNRVTTIGFDMSKVECYNCHRKGHFTREYRSPKDIRRTGAAEPQRRNPSVETSTSNALVSQCNGIGSYDLSYQAEEEPANFALMAITLSSSSSDNEVQSCSKACSKAYDQLHSQYDKLIVEFCKSQIDVLSYQAGIGNVQVGSLRFMCSEARFHHGVRVHSVQVGGVRVASQTNDKQGLGYFSSESDSESLSPSCPSDRLQPSGRYNVVPPPIIRNFMPPKPDLVFHTAHIAVETDHSAFTVQLSPAKPA</sequence>
<dbReference type="EMBL" id="BKCJ010304624">
    <property type="protein sequence ID" value="GEZ64429.1"/>
    <property type="molecule type" value="Genomic_DNA"/>
</dbReference>
<gene>
    <name evidence="3" type="ORF">Tci_536402</name>
</gene>
<evidence type="ECO:0000259" key="2">
    <source>
        <dbReference type="Pfam" id="PF07727"/>
    </source>
</evidence>
<organism evidence="3">
    <name type="scientific">Tanacetum cinerariifolium</name>
    <name type="common">Dalmatian daisy</name>
    <name type="synonym">Chrysanthemum cinerariifolium</name>
    <dbReference type="NCBI Taxonomy" id="118510"/>
    <lineage>
        <taxon>Eukaryota</taxon>
        <taxon>Viridiplantae</taxon>
        <taxon>Streptophyta</taxon>
        <taxon>Embryophyta</taxon>
        <taxon>Tracheophyta</taxon>
        <taxon>Spermatophyta</taxon>
        <taxon>Magnoliopsida</taxon>
        <taxon>eudicotyledons</taxon>
        <taxon>Gunneridae</taxon>
        <taxon>Pentapetalae</taxon>
        <taxon>asterids</taxon>
        <taxon>campanulids</taxon>
        <taxon>Asterales</taxon>
        <taxon>Asteraceae</taxon>
        <taxon>Asteroideae</taxon>
        <taxon>Anthemideae</taxon>
        <taxon>Anthemidinae</taxon>
        <taxon>Tanacetum</taxon>
    </lineage>
</organism>
<feature type="domain" description="Reverse transcriptase Ty1/copia-type" evidence="2">
    <location>
        <begin position="2"/>
        <end position="95"/>
    </location>
</feature>